<comment type="catalytic activity">
    <reaction evidence="9">
        <text>9-hexadecanoyloxy-octadecanoate + H2O = 9-hydroxy-octadecanoate + hexadecanoate + H(+)</text>
        <dbReference type="Rhea" id="RHEA:52052"/>
        <dbReference type="ChEBI" id="CHEBI:7896"/>
        <dbReference type="ChEBI" id="CHEBI:15377"/>
        <dbReference type="ChEBI" id="CHEBI:15378"/>
        <dbReference type="ChEBI" id="CHEBI:83670"/>
        <dbReference type="ChEBI" id="CHEBI:136286"/>
    </reaction>
    <physiologicalReaction direction="left-to-right" evidence="9">
        <dbReference type="Rhea" id="RHEA:52053"/>
    </physiologicalReaction>
</comment>
<comment type="subcellular location">
    <subcellularLocation>
        <location evidence="2">Endomembrane system</location>
        <topology evidence="2">Multi-pass membrane protein</topology>
    </subcellularLocation>
</comment>
<feature type="transmembrane region" description="Helical" evidence="17">
    <location>
        <begin position="116"/>
        <end position="144"/>
    </location>
</feature>
<evidence type="ECO:0000256" key="4">
    <source>
        <dbReference type="ARBA" id="ARBA00022692"/>
    </source>
</evidence>
<evidence type="ECO:0000256" key="13">
    <source>
        <dbReference type="ARBA" id="ARBA00049221"/>
    </source>
</evidence>
<comment type="catalytic activity">
    <reaction evidence="14">
        <text>13-(9Z-octadecenoyloxy)-octadecanoate + H2O = 13-hydroxy-octadecanoate + (9Z)-octadecenoate + H(+)</text>
        <dbReference type="Rhea" id="RHEA:52064"/>
        <dbReference type="ChEBI" id="CHEBI:15377"/>
        <dbReference type="ChEBI" id="CHEBI:15378"/>
        <dbReference type="ChEBI" id="CHEBI:30823"/>
        <dbReference type="ChEBI" id="CHEBI:136303"/>
        <dbReference type="ChEBI" id="CHEBI:136304"/>
    </reaction>
    <physiologicalReaction direction="left-to-right" evidence="14">
        <dbReference type="Rhea" id="RHEA:52065"/>
    </physiologicalReaction>
</comment>
<dbReference type="OrthoDB" id="1898221at2759"/>
<dbReference type="GO" id="GO:0012505">
    <property type="term" value="C:endomembrane system"/>
    <property type="evidence" value="ECO:0000318"/>
    <property type="project" value="GO_Central"/>
</dbReference>
<dbReference type="PANTHER" id="PTHR10989:SF16">
    <property type="entry name" value="AT02829P-RELATED"/>
    <property type="match status" value="1"/>
</dbReference>
<keyword evidence="6 17" id="KW-0472">Membrane</keyword>
<dbReference type="GeneID" id="118431727"/>
<evidence type="ECO:0000256" key="17">
    <source>
        <dbReference type="SAM" id="Phobius"/>
    </source>
</evidence>
<evidence type="ECO:0000313" key="19">
    <source>
        <dbReference type="RefSeq" id="XP_035698896.1"/>
    </source>
</evidence>
<dbReference type="Proteomes" id="UP000001554">
    <property type="component" value="Chromosome 15"/>
</dbReference>
<feature type="transmembrane region" description="Helical" evidence="17">
    <location>
        <begin position="236"/>
        <end position="257"/>
    </location>
</feature>
<dbReference type="KEGG" id="bfo:118431727"/>
<organism evidence="18 19">
    <name type="scientific">Branchiostoma floridae</name>
    <name type="common">Florida lancelet</name>
    <name type="synonym">Amphioxus</name>
    <dbReference type="NCBI Taxonomy" id="7739"/>
    <lineage>
        <taxon>Eukaryota</taxon>
        <taxon>Metazoa</taxon>
        <taxon>Chordata</taxon>
        <taxon>Cephalochordata</taxon>
        <taxon>Leptocardii</taxon>
        <taxon>Amphioxiformes</taxon>
        <taxon>Branchiostomatidae</taxon>
        <taxon>Branchiostoma</taxon>
    </lineage>
</organism>
<dbReference type="GO" id="GO:0016020">
    <property type="term" value="C:membrane"/>
    <property type="evidence" value="ECO:0007669"/>
    <property type="project" value="InterPro"/>
</dbReference>
<comment type="catalytic activity">
    <reaction evidence="11">
        <text>12-(9Z-octadecenoyloxy)-octadecanoate + H2O = 12-hydroxyoctadecanoate + (9Z)-octadecenoate + H(+)</text>
        <dbReference type="Rhea" id="RHEA:52060"/>
        <dbReference type="ChEBI" id="CHEBI:15377"/>
        <dbReference type="ChEBI" id="CHEBI:15378"/>
        <dbReference type="ChEBI" id="CHEBI:30823"/>
        <dbReference type="ChEBI" id="CHEBI:84201"/>
        <dbReference type="ChEBI" id="CHEBI:136302"/>
    </reaction>
    <physiologicalReaction direction="left-to-right" evidence="11">
        <dbReference type="Rhea" id="RHEA:52061"/>
    </physiologicalReaction>
</comment>
<dbReference type="Pfam" id="PF04750">
    <property type="entry name" value="Far-17a_AIG1"/>
    <property type="match status" value="1"/>
</dbReference>
<comment type="catalytic activity">
    <reaction evidence="16">
        <text>12-(9Z-hexadecenoyloxy)-octadecanoate + H2O = 12-hydroxyoctadecanoate + (9Z)-hexadecenoate + H(+)</text>
        <dbReference type="Rhea" id="RHEA:52072"/>
        <dbReference type="ChEBI" id="CHEBI:15377"/>
        <dbReference type="ChEBI" id="CHEBI:15378"/>
        <dbReference type="ChEBI" id="CHEBI:32372"/>
        <dbReference type="ChEBI" id="CHEBI:84201"/>
        <dbReference type="ChEBI" id="CHEBI:136312"/>
    </reaction>
    <physiologicalReaction direction="left-to-right" evidence="16">
        <dbReference type="Rhea" id="RHEA:52073"/>
    </physiologicalReaction>
</comment>
<feature type="transmembrane region" description="Helical" evidence="17">
    <location>
        <begin position="198"/>
        <end position="216"/>
    </location>
</feature>
<evidence type="ECO:0000256" key="11">
    <source>
        <dbReference type="ARBA" id="ARBA00048701"/>
    </source>
</evidence>
<comment type="catalytic activity">
    <reaction evidence="7">
        <text>12-hexadecanoyloxy-octadecanoate + H2O = 12-hydroxyoctadecanoate + hexadecanoate + H(+)</text>
        <dbReference type="Rhea" id="RHEA:52056"/>
        <dbReference type="ChEBI" id="CHEBI:7896"/>
        <dbReference type="ChEBI" id="CHEBI:15377"/>
        <dbReference type="ChEBI" id="CHEBI:15378"/>
        <dbReference type="ChEBI" id="CHEBI:83677"/>
        <dbReference type="ChEBI" id="CHEBI:84201"/>
    </reaction>
    <physiologicalReaction direction="left-to-right" evidence="7">
        <dbReference type="Rhea" id="RHEA:52057"/>
    </physiologicalReaction>
</comment>
<comment type="catalytic activity">
    <reaction evidence="13">
        <text>9-octadecanoyloxy-octadecanoate + H2O = 9-hydroxy-octadecanoate + octadecanoate + H(+)</text>
        <dbReference type="Rhea" id="RHEA:52096"/>
        <dbReference type="ChEBI" id="CHEBI:15377"/>
        <dbReference type="ChEBI" id="CHEBI:15378"/>
        <dbReference type="ChEBI" id="CHEBI:25629"/>
        <dbReference type="ChEBI" id="CHEBI:136286"/>
        <dbReference type="ChEBI" id="CHEBI:136373"/>
    </reaction>
    <physiologicalReaction direction="left-to-right" evidence="13">
        <dbReference type="Rhea" id="RHEA:52097"/>
    </physiologicalReaction>
</comment>
<reference evidence="18" key="1">
    <citation type="journal article" date="2020" name="Nat. Ecol. Evol.">
        <title>Deeply conserved synteny resolves early events in vertebrate evolution.</title>
        <authorList>
            <person name="Simakov O."/>
            <person name="Marletaz F."/>
            <person name="Yue J.X."/>
            <person name="O'Connell B."/>
            <person name="Jenkins J."/>
            <person name="Brandt A."/>
            <person name="Calef R."/>
            <person name="Tung C.H."/>
            <person name="Huang T.K."/>
            <person name="Schmutz J."/>
            <person name="Satoh N."/>
            <person name="Yu J.K."/>
            <person name="Putnam N.H."/>
            <person name="Green R.E."/>
            <person name="Rokhsar D.S."/>
        </authorList>
    </citation>
    <scope>NUCLEOTIDE SEQUENCE [LARGE SCALE GENOMIC DNA]</scope>
    <source>
        <strain evidence="18">S238N-H82</strain>
    </source>
</reference>
<keyword evidence="5 17" id="KW-1133">Transmembrane helix</keyword>
<comment type="catalytic activity">
    <reaction evidence="1">
        <text>9-(9Z-hexadecenoyloxy)-octadecanoate + H2O = (9Z)-hexadecenoate + 9-hydroxy-octadecanoate + H(+)</text>
        <dbReference type="Rhea" id="RHEA:52068"/>
        <dbReference type="ChEBI" id="CHEBI:15377"/>
        <dbReference type="ChEBI" id="CHEBI:15378"/>
        <dbReference type="ChEBI" id="CHEBI:32372"/>
        <dbReference type="ChEBI" id="CHEBI:136286"/>
        <dbReference type="ChEBI" id="CHEBI:136309"/>
    </reaction>
    <physiologicalReaction direction="left-to-right" evidence="1">
        <dbReference type="Rhea" id="RHEA:52069"/>
    </physiologicalReaction>
</comment>
<evidence type="ECO:0000256" key="1">
    <source>
        <dbReference type="ARBA" id="ARBA00000923"/>
    </source>
</evidence>
<protein>
    <submittedName>
        <fullName evidence="19">Uncharacterized protein LOC118431727</fullName>
    </submittedName>
</protein>
<dbReference type="OMA" id="MVEPRYS"/>
<evidence type="ECO:0000256" key="12">
    <source>
        <dbReference type="ARBA" id="ARBA00048800"/>
    </source>
</evidence>
<accession>A0A9J7NDB9</accession>
<comment type="catalytic activity">
    <reaction evidence="10">
        <text>12-octadecanoyloxy-octadecanoate + H2O = 12-hydroxyoctadecanoate + octadecanoate + H(+)</text>
        <dbReference type="Rhea" id="RHEA:52080"/>
        <dbReference type="ChEBI" id="CHEBI:15377"/>
        <dbReference type="ChEBI" id="CHEBI:15378"/>
        <dbReference type="ChEBI" id="CHEBI:25629"/>
        <dbReference type="ChEBI" id="CHEBI:84201"/>
        <dbReference type="ChEBI" id="CHEBI:136330"/>
    </reaction>
    <physiologicalReaction direction="left-to-right" evidence="10">
        <dbReference type="Rhea" id="RHEA:52081"/>
    </physiologicalReaction>
</comment>
<evidence type="ECO:0000256" key="2">
    <source>
        <dbReference type="ARBA" id="ARBA00004127"/>
    </source>
</evidence>
<comment type="catalytic activity">
    <reaction evidence="12">
        <text>9-(9Z-octadecenoyloxy)-octadecanoate + H2O = 9-hydroxy-octadecanoate + (9Z)-octadecenoate + H(+)</text>
        <dbReference type="Rhea" id="RHEA:52048"/>
        <dbReference type="ChEBI" id="CHEBI:15377"/>
        <dbReference type="ChEBI" id="CHEBI:15378"/>
        <dbReference type="ChEBI" id="CHEBI:30823"/>
        <dbReference type="ChEBI" id="CHEBI:136282"/>
        <dbReference type="ChEBI" id="CHEBI:136286"/>
    </reaction>
    <physiologicalReaction direction="left-to-right" evidence="12">
        <dbReference type="Rhea" id="RHEA:52049"/>
    </physiologicalReaction>
</comment>
<keyword evidence="4 17" id="KW-0812">Transmembrane</keyword>
<feature type="transmembrane region" description="Helical" evidence="17">
    <location>
        <begin position="42"/>
        <end position="66"/>
    </location>
</feature>
<evidence type="ECO:0000256" key="14">
    <source>
        <dbReference type="ARBA" id="ARBA00049296"/>
    </source>
</evidence>
<evidence type="ECO:0000313" key="18">
    <source>
        <dbReference type="Proteomes" id="UP000001554"/>
    </source>
</evidence>
<dbReference type="InterPro" id="IPR006838">
    <property type="entry name" value="ADTRP_AIG1"/>
</dbReference>
<dbReference type="AlphaFoldDB" id="A0A9J7NDB9"/>
<evidence type="ECO:0000256" key="9">
    <source>
        <dbReference type="ARBA" id="ARBA00047863"/>
    </source>
</evidence>
<comment type="catalytic activity">
    <reaction evidence="15">
        <text>13-(9Z-hexadecenoyloxy)-octadecanoate + H2O = 13-hydroxy-octadecanoate + (9Z)-hexadecenoate + H(+)</text>
        <dbReference type="Rhea" id="RHEA:52076"/>
        <dbReference type="ChEBI" id="CHEBI:15377"/>
        <dbReference type="ChEBI" id="CHEBI:15378"/>
        <dbReference type="ChEBI" id="CHEBI:32372"/>
        <dbReference type="ChEBI" id="CHEBI:136304"/>
        <dbReference type="ChEBI" id="CHEBI:136315"/>
    </reaction>
    <physiologicalReaction direction="left-to-right" evidence="15">
        <dbReference type="Rhea" id="RHEA:52077"/>
    </physiologicalReaction>
</comment>
<evidence type="ECO:0000256" key="7">
    <source>
        <dbReference type="ARBA" id="ARBA00047368"/>
    </source>
</evidence>
<evidence type="ECO:0000256" key="8">
    <source>
        <dbReference type="ARBA" id="ARBA00047427"/>
    </source>
</evidence>
<evidence type="ECO:0000256" key="16">
    <source>
        <dbReference type="ARBA" id="ARBA00049428"/>
    </source>
</evidence>
<dbReference type="PANTHER" id="PTHR10989">
    <property type="entry name" value="ANDROGEN-INDUCED PROTEIN 1-RELATED"/>
    <property type="match status" value="1"/>
</dbReference>
<evidence type="ECO:0000256" key="15">
    <source>
        <dbReference type="ARBA" id="ARBA00049322"/>
    </source>
</evidence>
<sequence>MTLQEMKRRPGCPLGKRVRKMSQEVEQVHVPTYQGNMAPGSVWAGVTAAHLAMFAVLCHNVAFHLSVQGYTPYDSTGGRWKYLDQLNLDLVCTFFGGWVLCDLTQPLVGAPAKAGLIAFLDFILAAFAFPTTLLTVVTEAALWYGGMLVPSLRQQTPPVPDDAPRWHDPHVSRTVVLMFLLLHMYMVEPRYSSRRRSLAGTVALTAVYMAWVSYLASSQQVWVYPFMEGLSGMQRLLAIPVCIVLSVVSYYCGEYLASKLWSPLSKNVD</sequence>
<reference evidence="19" key="2">
    <citation type="submission" date="2025-08" db="UniProtKB">
        <authorList>
            <consortium name="RefSeq"/>
        </authorList>
    </citation>
    <scope>IDENTIFICATION</scope>
    <source>
        <strain evidence="19">S238N-H82</strain>
        <tissue evidence="19">Testes</tissue>
    </source>
</reference>
<dbReference type="RefSeq" id="XP_035698896.1">
    <property type="nucleotide sequence ID" value="XM_035843003.1"/>
</dbReference>
<comment type="similarity">
    <text evidence="3">Belongs to the AIG1 family.</text>
</comment>
<name>A0A9J7NDB9_BRAFL</name>
<evidence type="ECO:0000256" key="10">
    <source>
        <dbReference type="ARBA" id="ARBA00048680"/>
    </source>
</evidence>
<keyword evidence="18" id="KW-1185">Reference proteome</keyword>
<gene>
    <name evidence="19" type="primary">LOC118431727</name>
</gene>
<evidence type="ECO:0000256" key="6">
    <source>
        <dbReference type="ARBA" id="ARBA00023136"/>
    </source>
</evidence>
<comment type="catalytic activity">
    <reaction evidence="8">
        <text>13-octadecanoyloxy-octadecanoate + H2O = 13-hydroxy-octadecanoate + octadecanoate + H(+)</text>
        <dbReference type="Rhea" id="RHEA:52084"/>
        <dbReference type="ChEBI" id="CHEBI:15377"/>
        <dbReference type="ChEBI" id="CHEBI:15378"/>
        <dbReference type="ChEBI" id="CHEBI:25629"/>
        <dbReference type="ChEBI" id="CHEBI:136304"/>
        <dbReference type="ChEBI" id="CHEBI:136335"/>
    </reaction>
    <physiologicalReaction direction="left-to-right" evidence="8">
        <dbReference type="Rhea" id="RHEA:52085"/>
    </physiologicalReaction>
</comment>
<evidence type="ECO:0000256" key="3">
    <source>
        <dbReference type="ARBA" id="ARBA00009300"/>
    </source>
</evidence>
<evidence type="ECO:0000256" key="5">
    <source>
        <dbReference type="ARBA" id="ARBA00022989"/>
    </source>
</evidence>
<proteinExistence type="inferred from homology"/>